<dbReference type="HOGENOM" id="CLU_022950_0_0_0"/>
<dbReference type="InterPro" id="IPR014729">
    <property type="entry name" value="Rossmann-like_a/b/a_fold"/>
</dbReference>
<dbReference type="STRING" id="926550.CLDAP_18760"/>
<dbReference type="PANTHER" id="PTHR42700">
    <property type="entry name" value="SULFATE ADENYLYLTRANSFERASE"/>
    <property type="match status" value="1"/>
</dbReference>
<dbReference type="CDD" id="cd02027">
    <property type="entry name" value="APSK"/>
    <property type="match status" value="1"/>
</dbReference>
<dbReference type="CDD" id="cd00517">
    <property type="entry name" value="ATPS"/>
    <property type="match status" value="1"/>
</dbReference>
<evidence type="ECO:0000313" key="14">
    <source>
        <dbReference type="Proteomes" id="UP000007880"/>
    </source>
</evidence>
<dbReference type="KEGG" id="cap:CLDAP_18760"/>
<evidence type="ECO:0000256" key="6">
    <source>
        <dbReference type="ARBA" id="ARBA00022741"/>
    </source>
</evidence>
<feature type="domain" description="Sulphate adenylyltransferase catalytic" evidence="11">
    <location>
        <begin position="182"/>
        <end position="398"/>
    </location>
</feature>
<dbReference type="EMBL" id="AP012337">
    <property type="protein sequence ID" value="BAL99915.1"/>
    <property type="molecule type" value="Genomic_DNA"/>
</dbReference>
<dbReference type="NCBIfam" id="TIGR00455">
    <property type="entry name" value="apsK"/>
    <property type="match status" value="1"/>
</dbReference>
<dbReference type="Pfam" id="PF01583">
    <property type="entry name" value="APS_kinase"/>
    <property type="match status" value="1"/>
</dbReference>
<sequence>MTTVNTLSAAPVQETTLIEPYGGRLVDLRVPAEEYESLRAYANTLPSIQLSDRALCDLELLAVGAFSPLDRFMGRADFERVLEEMRLANGMLFPIPVTLPVDTIDDLRYDRDVALRDSKNNLLAILTVEEIYSWDRSRTAQLVFGTQDPAHPLVAEMNRWGRLNLSGSLRVLALPKHYDFVDLRLTPAETRARLAAFGRRNVVAFQTRNPLHRAHEELTKRAADSVNGTLLLHPVVGLTKPGDVDHFTRVRSYKALLSHYYPQDRALLALLPLAMRLAGPREAVWHAIIRRNYGANYLIVGRDHAGPGVDSLGRPFYGPYDAQELAKKYSDEIGVGVLTFGEMVYLPQENRYEESTRIPNGVQVTTLSGTQVRTDYLNRGVQLPEWFTRPEVANILSESYPPRHRQGVCLWFTGLSGAGKSTTAEVLTVLLLEHGRQVTLLDGDVVRTHLSKGLGFSKEDRDTNIRRIGFVASEIVRHGGIAICAAVSPYRATREDVRAMVGKDRFVEIFVDTPLEICEARDVKGMYAKARRGEITGFTGIDDPYEPPINPEITLDTINFTPEENARRILAYLGNHGYVRLE</sequence>
<evidence type="ECO:0000259" key="12">
    <source>
        <dbReference type="Pfam" id="PF14306"/>
    </source>
</evidence>
<dbReference type="InterPro" id="IPR027417">
    <property type="entry name" value="P-loop_NTPase"/>
</dbReference>
<evidence type="ECO:0000256" key="1">
    <source>
        <dbReference type="ARBA" id="ARBA00001823"/>
    </source>
</evidence>
<dbReference type="InterPro" id="IPR050512">
    <property type="entry name" value="Sulf_AdTrans/APS_kinase"/>
</dbReference>
<evidence type="ECO:0000256" key="8">
    <source>
        <dbReference type="ARBA" id="ARBA00049370"/>
    </source>
</evidence>
<dbReference type="InterPro" id="IPR002650">
    <property type="entry name" value="Sulphate_adenylyltransferase"/>
</dbReference>
<dbReference type="InterPro" id="IPR024951">
    <property type="entry name" value="Sulfurylase_cat_dom"/>
</dbReference>
<protein>
    <recommendedName>
        <fullName evidence="9">Adenylyl-sulfate kinase</fullName>
        <ecNumber evidence="9">2.7.1.25</ecNumber>
    </recommendedName>
    <alternativeName>
        <fullName evidence="9">APS kinase</fullName>
    </alternativeName>
    <alternativeName>
        <fullName evidence="9">ATP adenosine-5'-phosphosulfate 3'-phosphotransferase</fullName>
    </alternativeName>
    <alternativeName>
        <fullName evidence="9">Adenosine-5'-phosphosulfate kinase</fullName>
    </alternativeName>
</protein>
<evidence type="ECO:0000259" key="11">
    <source>
        <dbReference type="Pfam" id="PF01747"/>
    </source>
</evidence>
<dbReference type="NCBIfam" id="NF002059">
    <property type="entry name" value="PRK00889.1"/>
    <property type="match status" value="1"/>
</dbReference>
<dbReference type="NCBIfam" id="NF003013">
    <property type="entry name" value="PRK03846.1"/>
    <property type="match status" value="1"/>
</dbReference>
<dbReference type="GO" id="GO:0004781">
    <property type="term" value="F:sulfate adenylyltransferase (ATP) activity"/>
    <property type="evidence" value="ECO:0007669"/>
    <property type="project" value="UniProtKB-EC"/>
</dbReference>
<dbReference type="InterPro" id="IPR015947">
    <property type="entry name" value="PUA-like_sf"/>
</dbReference>
<evidence type="ECO:0000256" key="3">
    <source>
        <dbReference type="ARBA" id="ARBA00004806"/>
    </source>
</evidence>
<dbReference type="InterPro" id="IPR002891">
    <property type="entry name" value="APS"/>
</dbReference>
<dbReference type="FunFam" id="3.40.50.300:FF:000802">
    <property type="entry name" value="Sulfate adenylyltransferase"/>
    <property type="match status" value="1"/>
</dbReference>
<evidence type="ECO:0000256" key="4">
    <source>
        <dbReference type="ARBA" id="ARBA00022679"/>
    </source>
</evidence>
<dbReference type="UniPathway" id="UPA00140">
    <property type="reaction ID" value="UER00205"/>
</dbReference>
<dbReference type="AlphaFoldDB" id="I0I3S8"/>
<keyword evidence="5" id="KW-0548">Nucleotidyltransferase</keyword>
<dbReference type="PANTHER" id="PTHR42700:SF3">
    <property type="entry name" value="BIFUNCTIONAL SAT_APS KINASE-RELATED"/>
    <property type="match status" value="1"/>
</dbReference>
<gene>
    <name evidence="9 13" type="primary">cysC</name>
    <name evidence="13" type="ordered locus">CLDAP_18760</name>
</gene>
<dbReference type="GO" id="GO:0004020">
    <property type="term" value="F:adenylylsulfate kinase activity"/>
    <property type="evidence" value="ECO:0007669"/>
    <property type="project" value="UniProtKB-UniRule"/>
</dbReference>
<keyword evidence="9" id="KW-0597">Phosphoprotein</keyword>
<dbReference type="SUPFAM" id="SSF88697">
    <property type="entry name" value="PUA domain-like"/>
    <property type="match status" value="1"/>
</dbReference>
<dbReference type="Gene3D" id="3.40.50.620">
    <property type="entry name" value="HUPs"/>
    <property type="match status" value="1"/>
</dbReference>
<reference evidence="13 14" key="1">
    <citation type="submission" date="2012-02" db="EMBL/GenBank/DDBJ databases">
        <title>Complete genome sequence of Caldilinea aerophila DSM 14535 (= NBRC 102666).</title>
        <authorList>
            <person name="Oguchi A."/>
            <person name="Hosoyama A."/>
            <person name="Sekine M."/>
            <person name="Fukai R."/>
            <person name="Kato Y."/>
            <person name="Nakamura S."/>
            <person name="Hanada S."/>
            <person name="Yamazaki S."/>
            <person name="Fujita N."/>
        </authorList>
    </citation>
    <scope>NUCLEOTIDE SEQUENCE [LARGE SCALE GENOMIC DNA]</scope>
    <source>
        <strain evidence="14">DSM 14535 / JCM 11387 / NBRC 104270 / STL-6-O1</strain>
    </source>
</reference>
<feature type="binding site" evidence="9">
    <location>
        <begin position="414"/>
        <end position="421"/>
    </location>
    <ligand>
        <name>ATP</name>
        <dbReference type="ChEBI" id="CHEBI:30616"/>
    </ligand>
</feature>
<dbReference type="GO" id="GO:0070814">
    <property type="term" value="P:hydrogen sulfide biosynthetic process"/>
    <property type="evidence" value="ECO:0007669"/>
    <property type="project" value="UniProtKB-UniRule"/>
</dbReference>
<dbReference type="SUPFAM" id="SSF52540">
    <property type="entry name" value="P-loop containing nucleoside triphosphate hydrolases"/>
    <property type="match status" value="1"/>
</dbReference>
<keyword evidence="4 9" id="KW-0808">Transferase</keyword>
<keyword evidence="6 9" id="KW-0547">Nucleotide-binding</keyword>
<dbReference type="Proteomes" id="UP000007880">
    <property type="component" value="Chromosome"/>
</dbReference>
<evidence type="ECO:0000259" key="10">
    <source>
        <dbReference type="Pfam" id="PF01583"/>
    </source>
</evidence>
<name>I0I3S8_CALAS</name>
<dbReference type="GO" id="GO:0005524">
    <property type="term" value="F:ATP binding"/>
    <property type="evidence" value="ECO:0007669"/>
    <property type="project" value="UniProtKB-UniRule"/>
</dbReference>
<accession>I0I3S8</accession>
<comment type="catalytic activity">
    <reaction evidence="1 9">
        <text>adenosine 5'-phosphosulfate + ATP = 3'-phosphoadenylyl sulfate + ADP + H(+)</text>
        <dbReference type="Rhea" id="RHEA:24152"/>
        <dbReference type="ChEBI" id="CHEBI:15378"/>
        <dbReference type="ChEBI" id="CHEBI:30616"/>
        <dbReference type="ChEBI" id="CHEBI:58243"/>
        <dbReference type="ChEBI" id="CHEBI:58339"/>
        <dbReference type="ChEBI" id="CHEBI:456216"/>
        <dbReference type="EC" id="2.7.1.25"/>
    </reaction>
</comment>
<dbReference type="EC" id="2.7.1.25" evidence="9"/>
<dbReference type="SUPFAM" id="SSF52374">
    <property type="entry name" value="Nucleotidylyl transferase"/>
    <property type="match status" value="1"/>
</dbReference>
<feature type="active site" description="Phosphoserine intermediate" evidence="9">
    <location>
        <position position="488"/>
    </location>
</feature>
<comment type="catalytic activity">
    <reaction evidence="8">
        <text>sulfate + ATP + H(+) = adenosine 5'-phosphosulfate + diphosphate</text>
        <dbReference type="Rhea" id="RHEA:18133"/>
        <dbReference type="ChEBI" id="CHEBI:15378"/>
        <dbReference type="ChEBI" id="CHEBI:16189"/>
        <dbReference type="ChEBI" id="CHEBI:30616"/>
        <dbReference type="ChEBI" id="CHEBI:33019"/>
        <dbReference type="ChEBI" id="CHEBI:58243"/>
        <dbReference type="EC" id="2.7.7.4"/>
    </reaction>
</comment>
<dbReference type="NCBIfam" id="NF004040">
    <property type="entry name" value="PRK05537.1"/>
    <property type="match status" value="1"/>
</dbReference>
<evidence type="ECO:0000256" key="7">
    <source>
        <dbReference type="ARBA" id="ARBA00022840"/>
    </source>
</evidence>
<evidence type="ECO:0000313" key="13">
    <source>
        <dbReference type="EMBL" id="BAL99915.1"/>
    </source>
</evidence>
<keyword evidence="9 13" id="KW-0418">Kinase</keyword>
<dbReference type="OrthoDB" id="9804504at2"/>
<dbReference type="RefSeq" id="WP_014433153.1">
    <property type="nucleotide sequence ID" value="NC_017079.1"/>
</dbReference>
<dbReference type="NCBIfam" id="TIGR00339">
    <property type="entry name" value="sopT"/>
    <property type="match status" value="1"/>
</dbReference>
<dbReference type="GO" id="GO:0010134">
    <property type="term" value="P:sulfate assimilation via adenylyl sulfate reduction"/>
    <property type="evidence" value="ECO:0007669"/>
    <property type="project" value="TreeGrafter"/>
</dbReference>
<dbReference type="InterPro" id="IPR025980">
    <property type="entry name" value="ATP-Sase_PUA-like_dom"/>
</dbReference>
<keyword evidence="14" id="KW-1185">Reference proteome</keyword>
<comment type="function">
    <text evidence="2 9">Catalyzes the synthesis of activated sulfate.</text>
</comment>
<dbReference type="InterPro" id="IPR059117">
    <property type="entry name" value="APS_kinase_dom"/>
</dbReference>
<dbReference type="Pfam" id="PF01747">
    <property type="entry name" value="ATP-sulfurylase"/>
    <property type="match status" value="1"/>
</dbReference>
<dbReference type="Gene3D" id="3.10.400.10">
    <property type="entry name" value="Sulfate adenylyltransferase"/>
    <property type="match status" value="1"/>
</dbReference>
<evidence type="ECO:0000256" key="2">
    <source>
        <dbReference type="ARBA" id="ARBA00002632"/>
    </source>
</evidence>
<feature type="domain" description="ATP-sulfurylase PUA-like" evidence="12">
    <location>
        <begin position="18"/>
        <end position="172"/>
    </location>
</feature>
<dbReference type="GO" id="GO:0005737">
    <property type="term" value="C:cytoplasm"/>
    <property type="evidence" value="ECO:0007669"/>
    <property type="project" value="TreeGrafter"/>
</dbReference>
<dbReference type="PATRIC" id="fig|926550.5.peg.2088"/>
<dbReference type="HAMAP" id="MF_00065">
    <property type="entry name" value="Adenylyl_sulf_kinase"/>
    <property type="match status" value="1"/>
</dbReference>
<dbReference type="eggNOG" id="COG0529">
    <property type="taxonomic scope" value="Bacteria"/>
</dbReference>
<keyword evidence="7 9" id="KW-0067">ATP-binding</keyword>
<dbReference type="GO" id="GO:0019379">
    <property type="term" value="P:sulfate assimilation, phosphoadenylyl sulfate reduction by phosphoadenylyl-sulfate reductase (thioredoxin)"/>
    <property type="evidence" value="ECO:0007669"/>
    <property type="project" value="TreeGrafter"/>
</dbReference>
<comment type="pathway">
    <text evidence="3 9">Sulfur metabolism; hydrogen sulfide biosynthesis; sulfite from sulfate: step 2/3.</text>
</comment>
<organism evidence="13 14">
    <name type="scientific">Caldilinea aerophila (strain DSM 14535 / JCM 11387 / NBRC 104270 / STL-6-O1)</name>
    <dbReference type="NCBI Taxonomy" id="926550"/>
    <lineage>
        <taxon>Bacteria</taxon>
        <taxon>Bacillati</taxon>
        <taxon>Chloroflexota</taxon>
        <taxon>Caldilineae</taxon>
        <taxon>Caldilineales</taxon>
        <taxon>Caldilineaceae</taxon>
        <taxon>Caldilinea</taxon>
    </lineage>
</organism>
<dbReference type="Pfam" id="PF14306">
    <property type="entry name" value="PUA_2"/>
    <property type="match status" value="1"/>
</dbReference>
<dbReference type="Gene3D" id="3.40.50.300">
    <property type="entry name" value="P-loop containing nucleotide triphosphate hydrolases"/>
    <property type="match status" value="1"/>
</dbReference>
<comment type="similarity">
    <text evidence="9">Belongs to the APS kinase family.</text>
</comment>
<feature type="domain" description="APS kinase" evidence="10">
    <location>
        <begin position="406"/>
        <end position="556"/>
    </location>
</feature>
<evidence type="ECO:0000256" key="5">
    <source>
        <dbReference type="ARBA" id="ARBA00022695"/>
    </source>
</evidence>
<evidence type="ECO:0000256" key="9">
    <source>
        <dbReference type="HAMAP-Rule" id="MF_00065"/>
    </source>
</evidence>
<proteinExistence type="inferred from homology"/>
<dbReference type="eggNOG" id="COG2046">
    <property type="taxonomic scope" value="Bacteria"/>
</dbReference>